<keyword evidence="7" id="KW-1185">Reference proteome</keyword>
<evidence type="ECO:0000256" key="2">
    <source>
        <dbReference type="ARBA" id="ARBA00022692"/>
    </source>
</evidence>
<evidence type="ECO:0000256" key="1">
    <source>
        <dbReference type="ARBA" id="ARBA00004141"/>
    </source>
</evidence>
<dbReference type="GO" id="GO:0016020">
    <property type="term" value="C:membrane"/>
    <property type="evidence" value="ECO:0007669"/>
    <property type="project" value="UniProtKB-SubCell"/>
</dbReference>
<dbReference type="AlphaFoldDB" id="A0A7E5WX25"/>
<organism evidence="7 8">
    <name type="scientific">Trichoplusia ni</name>
    <name type="common">Cabbage looper</name>
    <dbReference type="NCBI Taxonomy" id="7111"/>
    <lineage>
        <taxon>Eukaryota</taxon>
        <taxon>Metazoa</taxon>
        <taxon>Ecdysozoa</taxon>
        <taxon>Arthropoda</taxon>
        <taxon>Hexapoda</taxon>
        <taxon>Insecta</taxon>
        <taxon>Pterygota</taxon>
        <taxon>Neoptera</taxon>
        <taxon>Endopterygota</taxon>
        <taxon>Lepidoptera</taxon>
        <taxon>Glossata</taxon>
        <taxon>Ditrysia</taxon>
        <taxon>Noctuoidea</taxon>
        <taxon>Noctuidae</taxon>
        <taxon>Plusiinae</taxon>
        <taxon>Trichoplusia</taxon>
    </lineage>
</organism>
<dbReference type="KEGG" id="tnl:113506755"/>
<reference evidence="8" key="1">
    <citation type="submission" date="2025-08" db="UniProtKB">
        <authorList>
            <consortium name="RefSeq"/>
        </authorList>
    </citation>
    <scope>IDENTIFICATION</scope>
</reference>
<keyword evidence="4 5" id="KW-0472">Membrane</keyword>
<dbReference type="InterPro" id="IPR020846">
    <property type="entry name" value="MFS_dom"/>
</dbReference>
<evidence type="ECO:0000259" key="6">
    <source>
        <dbReference type="PROSITE" id="PS50850"/>
    </source>
</evidence>
<keyword evidence="2 5" id="KW-0812">Transmembrane</keyword>
<protein>
    <submittedName>
        <fullName evidence="8">Organic cation transporter protein-like</fullName>
    </submittedName>
</protein>
<dbReference type="InterPro" id="IPR036259">
    <property type="entry name" value="MFS_trans_sf"/>
</dbReference>
<feature type="transmembrane region" description="Helical" evidence="5">
    <location>
        <begin position="204"/>
        <end position="223"/>
    </location>
</feature>
<evidence type="ECO:0000256" key="4">
    <source>
        <dbReference type="ARBA" id="ARBA00023136"/>
    </source>
</evidence>
<dbReference type="RefSeq" id="XP_026745390.1">
    <property type="nucleotide sequence ID" value="XM_026889589.1"/>
</dbReference>
<dbReference type="Proteomes" id="UP000322000">
    <property type="component" value="Chromosome 2"/>
</dbReference>
<evidence type="ECO:0000256" key="5">
    <source>
        <dbReference type="SAM" id="Phobius"/>
    </source>
</evidence>
<feature type="transmembrane region" description="Helical" evidence="5">
    <location>
        <begin position="373"/>
        <end position="395"/>
    </location>
</feature>
<accession>A0A7E5WX25</accession>
<proteinExistence type="predicted"/>
<feature type="domain" description="Major facilitator superfamily (MFS) profile" evidence="6">
    <location>
        <begin position="34"/>
        <end position="457"/>
    </location>
</feature>
<comment type="subcellular location">
    <subcellularLocation>
        <location evidence="1">Membrane</location>
        <topology evidence="1">Multi-pass membrane protein</topology>
    </subcellularLocation>
</comment>
<name>A0A7E5WX25_TRINI</name>
<evidence type="ECO:0000256" key="3">
    <source>
        <dbReference type="ARBA" id="ARBA00022989"/>
    </source>
</evidence>
<dbReference type="Pfam" id="PF00083">
    <property type="entry name" value="Sugar_tr"/>
    <property type="match status" value="1"/>
</dbReference>
<feature type="transmembrane region" description="Helical" evidence="5">
    <location>
        <begin position="286"/>
        <end position="307"/>
    </location>
</feature>
<evidence type="ECO:0000313" key="7">
    <source>
        <dbReference type="Proteomes" id="UP000322000"/>
    </source>
</evidence>
<feature type="transmembrane region" description="Helical" evidence="5">
    <location>
        <begin position="15"/>
        <end position="35"/>
    </location>
</feature>
<feature type="transmembrane region" description="Helical" evidence="5">
    <location>
        <begin position="116"/>
        <end position="137"/>
    </location>
</feature>
<gene>
    <name evidence="8" type="primary">LOC113506755</name>
</gene>
<feature type="transmembrane region" description="Helical" evidence="5">
    <location>
        <begin position="86"/>
        <end position="109"/>
    </location>
</feature>
<keyword evidence="3 5" id="KW-1133">Transmembrane helix</keyword>
<dbReference type="PROSITE" id="PS50850">
    <property type="entry name" value="MFS"/>
    <property type="match status" value="1"/>
</dbReference>
<dbReference type="GeneID" id="113506755"/>
<feature type="transmembrane region" description="Helical" evidence="5">
    <location>
        <begin position="176"/>
        <end position="198"/>
    </location>
</feature>
<dbReference type="SUPFAM" id="SSF103473">
    <property type="entry name" value="MFS general substrate transporter"/>
    <property type="match status" value="1"/>
</dbReference>
<dbReference type="InParanoid" id="A0A7E5WX25"/>
<feature type="transmembrane region" description="Helical" evidence="5">
    <location>
        <begin position="322"/>
        <end position="340"/>
    </location>
</feature>
<feature type="transmembrane region" description="Helical" evidence="5">
    <location>
        <begin position="143"/>
        <end position="164"/>
    </location>
</feature>
<dbReference type="Gene3D" id="1.20.1250.20">
    <property type="entry name" value="MFS general substrate transporter like domains"/>
    <property type="match status" value="1"/>
</dbReference>
<dbReference type="OrthoDB" id="5296287at2759"/>
<evidence type="ECO:0000313" key="8">
    <source>
        <dbReference type="RefSeq" id="XP_026745390.1"/>
    </source>
</evidence>
<dbReference type="GO" id="GO:0022857">
    <property type="term" value="F:transmembrane transporter activity"/>
    <property type="evidence" value="ECO:0007669"/>
    <property type="project" value="InterPro"/>
</dbReference>
<dbReference type="InterPro" id="IPR005828">
    <property type="entry name" value="MFS_sugar_transport-like"/>
</dbReference>
<sequence length="473" mass="53207">MTSPIENYFAKITRYHYYAFFCMYCTKLPIFWHVLSLIFTSPPMEYTCKGATEGVNQCPCDEPEWNRTVFTETLQTKYNLICDKKWMVSFTQSMLYVGTLLGALTFGILADKYGRLTCFCATCFVIAVAGVLVVFMPTPITYIAMRTIEGWGVGGSIVTCYVLLVEYCGPSYREMVTALFHIPINISHLSLAGVSYVLRDCDVFQMAISIPVIFCCTLFWLVLESPKWLVDSEQYDESFLVMQKVAKFNKEDPAVIKAQMESYYSAHHRSNVIRISFWQIFKYKRLTINFACMAYVYFTCGMGYYGVSQYIGKMSGDIHKNVAISGALLIPGTLTSVYLLKKLGRRTFLMITTFTSGILMIAVILVPKHLQGVRVFIACICNCFFFMSFIIVFLYGVELFPTSIRNSVLGCLSVLSRAGQIAAPPVNALPETISGAIFGAMAILGCVLCIPLPETKNRQLPDTLEDTQNLSKK</sequence>
<feature type="transmembrane region" description="Helical" evidence="5">
    <location>
        <begin position="347"/>
        <end position="367"/>
    </location>
</feature>
<dbReference type="PANTHER" id="PTHR24064">
    <property type="entry name" value="SOLUTE CARRIER FAMILY 22 MEMBER"/>
    <property type="match status" value="1"/>
</dbReference>